<feature type="region of interest" description="Disordered" evidence="1">
    <location>
        <begin position="217"/>
        <end position="248"/>
    </location>
</feature>
<keyword evidence="3" id="KW-1185">Reference proteome</keyword>
<comment type="caution">
    <text evidence="2">The sequence shown here is derived from an EMBL/GenBank/DDBJ whole genome shotgun (WGS) entry which is preliminary data.</text>
</comment>
<proteinExistence type="predicted"/>
<name>A0A9P6QRF9_9FUNG</name>
<gene>
    <name evidence="2" type="ORF">BGZ97_004686</name>
</gene>
<feature type="compositionally biased region" description="Acidic residues" evidence="1">
    <location>
        <begin position="47"/>
        <end position="88"/>
    </location>
</feature>
<dbReference type="OrthoDB" id="2444399at2759"/>
<accession>A0A9P6QRF9</accession>
<reference evidence="2" key="1">
    <citation type="journal article" date="2020" name="Fungal Divers.">
        <title>Resolving the Mortierellaceae phylogeny through synthesis of multi-gene phylogenetics and phylogenomics.</title>
        <authorList>
            <person name="Vandepol N."/>
            <person name="Liber J."/>
            <person name="Desiro A."/>
            <person name="Na H."/>
            <person name="Kennedy M."/>
            <person name="Barry K."/>
            <person name="Grigoriev I.V."/>
            <person name="Miller A.N."/>
            <person name="O'Donnell K."/>
            <person name="Stajich J.E."/>
            <person name="Bonito G."/>
        </authorList>
    </citation>
    <scope>NUCLEOTIDE SEQUENCE</scope>
    <source>
        <strain evidence="2">NVP60</strain>
    </source>
</reference>
<evidence type="ECO:0000313" key="3">
    <source>
        <dbReference type="Proteomes" id="UP000823405"/>
    </source>
</evidence>
<organism evidence="2 3">
    <name type="scientific">Linnemannia gamsii</name>
    <dbReference type="NCBI Taxonomy" id="64522"/>
    <lineage>
        <taxon>Eukaryota</taxon>
        <taxon>Fungi</taxon>
        <taxon>Fungi incertae sedis</taxon>
        <taxon>Mucoromycota</taxon>
        <taxon>Mortierellomycotina</taxon>
        <taxon>Mortierellomycetes</taxon>
        <taxon>Mortierellales</taxon>
        <taxon>Mortierellaceae</taxon>
        <taxon>Linnemannia</taxon>
    </lineage>
</organism>
<dbReference type="Proteomes" id="UP000823405">
    <property type="component" value="Unassembled WGS sequence"/>
</dbReference>
<dbReference type="EMBL" id="JAAAIN010002194">
    <property type="protein sequence ID" value="KAG0295903.1"/>
    <property type="molecule type" value="Genomic_DNA"/>
</dbReference>
<feature type="region of interest" description="Disordered" evidence="1">
    <location>
        <begin position="38"/>
        <end position="111"/>
    </location>
</feature>
<feature type="compositionally biased region" description="Basic and acidic residues" evidence="1">
    <location>
        <begin position="236"/>
        <end position="247"/>
    </location>
</feature>
<evidence type="ECO:0000313" key="2">
    <source>
        <dbReference type="EMBL" id="KAG0295903.1"/>
    </source>
</evidence>
<protein>
    <submittedName>
        <fullName evidence="2">Uncharacterized protein</fullName>
    </submittedName>
</protein>
<dbReference type="AlphaFoldDB" id="A0A9P6QRF9"/>
<evidence type="ECO:0000256" key="1">
    <source>
        <dbReference type="SAM" id="MobiDB-lite"/>
    </source>
</evidence>
<feature type="region of interest" description="Disordered" evidence="1">
    <location>
        <begin position="278"/>
        <end position="306"/>
    </location>
</feature>
<feature type="compositionally biased region" description="Pro residues" evidence="1">
    <location>
        <begin position="287"/>
        <end position="296"/>
    </location>
</feature>
<sequence>MSVNLASEIAKLAQNRKGTRTNRIVDQEPDKVFEFVHLSDDSASASEAEDDVEDEVEDQVEYEGGEGLDDDEAGDEDQDDDDDEDEVEEYRRGSKSQRLEPSSSSLFKALPEKADTAETIWGNRYENPNDREGHPDFQISRRAYQGPGSVECNDKSRGCYSGDLNNVTLAGPSVGSASVTPDPTTTQLLLCPVCSRAFKLSKNQNSNLRRHLKNIHNMSPSMHPRKCKWDSIPNGRVKDDKDREERTRKTKRLWARKERLRRKTDEAALGLCMLNQAVQDKELPPSSTAPPSPPPLITSFTHPPLN</sequence>